<dbReference type="RefSeq" id="XP_008874490.1">
    <property type="nucleotide sequence ID" value="XM_008876268.1"/>
</dbReference>
<proteinExistence type="predicted"/>
<accession>A0A024TRR2</accession>
<keyword evidence="1" id="KW-1133">Transmembrane helix</keyword>
<dbReference type="VEuPathDB" id="FungiDB:H310_10030"/>
<protein>
    <submittedName>
        <fullName evidence="2">Uncharacterized protein</fullName>
    </submittedName>
</protein>
<gene>
    <name evidence="2" type="ORF">H310_10030</name>
</gene>
<feature type="transmembrane region" description="Helical" evidence="1">
    <location>
        <begin position="387"/>
        <end position="408"/>
    </location>
</feature>
<dbReference type="AlphaFoldDB" id="A0A024TRR2"/>
<organism evidence="2">
    <name type="scientific">Aphanomyces invadans</name>
    <dbReference type="NCBI Taxonomy" id="157072"/>
    <lineage>
        <taxon>Eukaryota</taxon>
        <taxon>Sar</taxon>
        <taxon>Stramenopiles</taxon>
        <taxon>Oomycota</taxon>
        <taxon>Saprolegniomycetes</taxon>
        <taxon>Saprolegniales</taxon>
        <taxon>Verrucalvaceae</taxon>
        <taxon>Aphanomyces</taxon>
    </lineage>
</organism>
<name>A0A024TRR2_9STRA</name>
<dbReference type="EMBL" id="KI913975">
    <property type="protein sequence ID" value="ETV96713.1"/>
    <property type="molecule type" value="Genomic_DNA"/>
</dbReference>
<dbReference type="OrthoDB" id="77077at2759"/>
<dbReference type="GeneID" id="20087080"/>
<evidence type="ECO:0000313" key="2">
    <source>
        <dbReference type="EMBL" id="ETV96713.1"/>
    </source>
</evidence>
<reference evidence="2" key="1">
    <citation type="submission" date="2013-12" db="EMBL/GenBank/DDBJ databases">
        <title>The Genome Sequence of Aphanomyces invadans NJM9701.</title>
        <authorList>
            <consortium name="The Broad Institute Genomics Platform"/>
            <person name="Russ C."/>
            <person name="Tyler B."/>
            <person name="van West P."/>
            <person name="Dieguez-Uribeondo J."/>
            <person name="Young S.K."/>
            <person name="Zeng Q."/>
            <person name="Gargeya S."/>
            <person name="Fitzgerald M."/>
            <person name="Abouelleil A."/>
            <person name="Alvarado L."/>
            <person name="Chapman S.B."/>
            <person name="Gainer-Dewar J."/>
            <person name="Goldberg J."/>
            <person name="Griggs A."/>
            <person name="Gujja S."/>
            <person name="Hansen M."/>
            <person name="Howarth C."/>
            <person name="Imamovic A."/>
            <person name="Ireland A."/>
            <person name="Larimer J."/>
            <person name="McCowan C."/>
            <person name="Murphy C."/>
            <person name="Pearson M."/>
            <person name="Poon T.W."/>
            <person name="Priest M."/>
            <person name="Roberts A."/>
            <person name="Saif S."/>
            <person name="Shea T."/>
            <person name="Sykes S."/>
            <person name="Wortman J."/>
            <person name="Nusbaum C."/>
            <person name="Birren B."/>
        </authorList>
    </citation>
    <scope>NUCLEOTIDE SEQUENCE [LARGE SCALE GENOMIC DNA]</scope>
    <source>
        <strain evidence="2">NJM9701</strain>
    </source>
</reference>
<keyword evidence="1" id="KW-0472">Membrane</keyword>
<keyword evidence="1" id="KW-0812">Transmembrane</keyword>
<evidence type="ECO:0000256" key="1">
    <source>
        <dbReference type="SAM" id="Phobius"/>
    </source>
</evidence>
<feature type="transmembrane region" description="Helical" evidence="1">
    <location>
        <begin position="329"/>
        <end position="348"/>
    </location>
</feature>
<sequence length="540" mass="59588">MTLISVTNLAIASSDVYIVTAGSYSIAGAMNYCAGLKGNYSVPDLSIPVRFAAVDDGVTFLRGNALTHFFTNDTVNDLPSKTSTMADLAVLGFHAARIQADLRMTTALVIKNTSSVQSIALPSYRIYSKSFCTGCIPMTTMGRGACNMTVKYVHATKTVEVSDSFSIPGSMYDFGLMMSWGVHDTIGTLLKYCALFIATAGYLASRKTIQWHDPDKIDTVTTKLVDMVFPKCLPHLSHAMRFDLFCYNSDMFVLLSVASNVLDMDKGIQYIREVNSFNSQSPQWAMIIQLLALSTRLLWLNLGLVKAAKVLVRLVSSSSYCGENQVMKLLNFSSVTTLYFSAVLLFYVPPYVEYNNSVRWDVSNRIENLDGCSIPSFSSFYYRTAPAIAIGLTLNVVAVLAVDHIVLFKRWRALGSNSLGRQLMYNSTSVSCDFVFDYAIEPDGACVIRCKARMLSTLQWYFMTHMQCFCLPEKYARKSMVASIEAVKRAEGAACESNEVLHAIHQSEGGHVHLLDDALANVDALAFKTKVLENATVSIH</sequence>